<comment type="caution">
    <text evidence="1">The sequence shown here is derived from an EMBL/GenBank/DDBJ whole genome shotgun (WGS) entry which is preliminary data.</text>
</comment>
<reference evidence="1 2" key="1">
    <citation type="journal article" date="2007" name="Int. J. Syst. Evol. Microbiol.">
        <title>Paenibacillus ginsengarvi sp. nov., isolated from soil from ginseng cultivation.</title>
        <authorList>
            <person name="Yoon M.H."/>
            <person name="Ten L.N."/>
            <person name="Im W.T."/>
        </authorList>
    </citation>
    <scope>NUCLEOTIDE SEQUENCE [LARGE SCALE GENOMIC DNA]</scope>
    <source>
        <strain evidence="1 2">KCTC 13059</strain>
    </source>
</reference>
<keyword evidence="2" id="KW-1185">Reference proteome</keyword>
<protein>
    <recommendedName>
        <fullName evidence="3">Extracellular solute-binding protein</fullName>
    </recommendedName>
</protein>
<dbReference type="Proteomes" id="UP000282311">
    <property type="component" value="Unassembled WGS sequence"/>
</dbReference>
<dbReference type="EMBL" id="RBAH01000011">
    <property type="protein sequence ID" value="RKN83802.1"/>
    <property type="molecule type" value="Genomic_DNA"/>
</dbReference>
<name>A0A3B0CCF4_9BACL</name>
<accession>A0A3B0CCF4</accession>
<evidence type="ECO:0000313" key="2">
    <source>
        <dbReference type="Proteomes" id="UP000282311"/>
    </source>
</evidence>
<dbReference type="SUPFAM" id="SSF53850">
    <property type="entry name" value="Periplasmic binding protein-like II"/>
    <property type="match status" value="1"/>
</dbReference>
<dbReference type="AlphaFoldDB" id="A0A3B0CCF4"/>
<sequence>MFVFNSNFPFSIPNIDAINWDLVSLPTFADKPKIGSQSMPVVFGITSISKQKDAAMNVIQYLMSEEMQISESKKGVMPVSTTDAARKAFAQDTPFKGKNWGALYYNQIAPGVPKSNYQLSVEKSFTSYIQPIVEGKKDVNTAMREA</sequence>
<evidence type="ECO:0000313" key="1">
    <source>
        <dbReference type="EMBL" id="RKN83802.1"/>
    </source>
</evidence>
<proteinExistence type="predicted"/>
<gene>
    <name evidence="1" type="ORF">D7M11_16540</name>
</gene>
<organism evidence="1 2">
    <name type="scientific">Paenibacillus ginsengarvi</name>
    <dbReference type="NCBI Taxonomy" id="400777"/>
    <lineage>
        <taxon>Bacteria</taxon>
        <taxon>Bacillati</taxon>
        <taxon>Bacillota</taxon>
        <taxon>Bacilli</taxon>
        <taxon>Bacillales</taxon>
        <taxon>Paenibacillaceae</taxon>
        <taxon>Paenibacillus</taxon>
    </lineage>
</organism>
<dbReference type="OrthoDB" id="2624419at2"/>
<dbReference type="Gene3D" id="3.40.190.10">
    <property type="entry name" value="Periplasmic binding protein-like II"/>
    <property type="match status" value="1"/>
</dbReference>
<evidence type="ECO:0008006" key="3">
    <source>
        <dbReference type="Google" id="ProtNLM"/>
    </source>
</evidence>